<sequence>MDRDRHLNFNEGHITMRENIRRKRRRRKKKKKKKDMAMPMVVSPDTPPPKARSARPGPSKHRDGPHRATLVLAQNTQPGDYT</sequence>
<dbReference type="Proteomes" id="UP000197138">
    <property type="component" value="Unassembled WGS sequence"/>
</dbReference>
<dbReference type="AlphaFoldDB" id="A0A218X8A4"/>
<feature type="compositionally biased region" description="Basic residues" evidence="1">
    <location>
        <begin position="20"/>
        <end position="34"/>
    </location>
</feature>
<gene>
    <name evidence="2" type="ORF">CDL15_Pgr007069</name>
</gene>
<evidence type="ECO:0000313" key="2">
    <source>
        <dbReference type="EMBL" id="OWM81038.1"/>
    </source>
</evidence>
<protein>
    <submittedName>
        <fullName evidence="2">Uncharacterized protein</fullName>
    </submittedName>
</protein>
<feature type="compositionally biased region" description="Basic and acidic residues" evidence="1">
    <location>
        <begin position="1"/>
        <end position="19"/>
    </location>
</feature>
<dbReference type="EMBL" id="MTKT01002214">
    <property type="protein sequence ID" value="OWM81038.1"/>
    <property type="molecule type" value="Genomic_DNA"/>
</dbReference>
<organism evidence="2 3">
    <name type="scientific">Punica granatum</name>
    <name type="common">Pomegranate</name>
    <dbReference type="NCBI Taxonomy" id="22663"/>
    <lineage>
        <taxon>Eukaryota</taxon>
        <taxon>Viridiplantae</taxon>
        <taxon>Streptophyta</taxon>
        <taxon>Embryophyta</taxon>
        <taxon>Tracheophyta</taxon>
        <taxon>Spermatophyta</taxon>
        <taxon>Magnoliopsida</taxon>
        <taxon>eudicotyledons</taxon>
        <taxon>Gunneridae</taxon>
        <taxon>Pentapetalae</taxon>
        <taxon>rosids</taxon>
        <taxon>malvids</taxon>
        <taxon>Myrtales</taxon>
        <taxon>Lythraceae</taxon>
        <taxon>Punica</taxon>
    </lineage>
</organism>
<evidence type="ECO:0000313" key="3">
    <source>
        <dbReference type="Proteomes" id="UP000197138"/>
    </source>
</evidence>
<comment type="caution">
    <text evidence="2">The sequence shown here is derived from an EMBL/GenBank/DDBJ whole genome shotgun (WGS) entry which is preliminary data.</text>
</comment>
<evidence type="ECO:0000256" key="1">
    <source>
        <dbReference type="SAM" id="MobiDB-lite"/>
    </source>
</evidence>
<feature type="compositionally biased region" description="Polar residues" evidence="1">
    <location>
        <begin position="72"/>
        <end position="82"/>
    </location>
</feature>
<reference evidence="3" key="1">
    <citation type="journal article" date="2017" name="Plant J.">
        <title>The pomegranate (Punica granatum L.) genome and the genomics of punicalagin biosynthesis.</title>
        <authorList>
            <person name="Qin G."/>
            <person name="Xu C."/>
            <person name="Ming R."/>
            <person name="Tang H."/>
            <person name="Guyot R."/>
            <person name="Kramer E.M."/>
            <person name="Hu Y."/>
            <person name="Yi X."/>
            <person name="Qi Y."/>
            <person name="Xu X."/>
            <person name="Gao Z."/>
            <person name="Pan H."/>
            <person name="Jian J."/>
            <person name="Tian Y."/>
            <person name="Yue Z."/>
            <person name="Xu Y."/>
        </authorList>
    </citation>
    <scope>NUCLEOTIDE SEQUENCE [LARGE SCALE GENOMIC DNA]</scope>
    <source>
        <strain evidence="3">cv. Dabenzi</strain>
    </source>
</reference>
<proteinExistence type="predicted"/>
<accession>A0A218X8A4</accession>
<name>A0A218X8A4_PUNGR</name>
<feature type="region of interest" description="Disordered" evidence="1">
    <location>
        <begin position="1"/>
        <end position="82"/>
    </location>
</feature>